<dbReference type="VEuPathDB" id="FungiDB:SJAG_01666"/>
<evidence type="ECO:0000313" key="2">
    <source>
        <dbReference type="EMBL" id="EEB06623.1"/>
    </source>
</evidence>
<sequence>MSTSQRLRSLRLSKSQRSNQKVKKSQPETALDFFESAIELEESGDRWRLNPEKCLRFYEKAIAAYGTCLQKQPNDADALYNQARVYLHIVIHCDPLYSNAVTFLLTALQLATQALTIKANDTDCLFNMAQTYSMLGEIQQERGNTTDARSFLTDALRVSHQCLELVLANQGNEATSTEDDESYRQAREDIIVLIFHLASLVCDSDWLTEDDYRELSTKIEQLLPHLQDGNVLFEWELAKRQWLLTKGKIPISDFSTFLQWYDQELEKVPVTQTSNPLVASSQQKLRSARVQLLCDKADALRGFADALLQIDNSASGVANAWNSLSAAGKALQEASVLDPNHTRIWISRGDLELRRAVIPLDVARNSSQILYKNALIFYEKAFKLQAAKTITRTFAEIVLKHLRAQQTLAQQPTPLAVLTPEQQKDILETLD</sequence>
<gene>
    <name evidence="2" type="ORF">SJAG_01666</name>
</gene>
<dbReference type="OrthoDB" id="5328412at2759"/>
<dbReference type="RefSeq" id="XP_002172916.1">
    <property type="nucleotide sequence ID" value="XM_002172880.2"/>
</dbReference>
<dbReference type="JaponicusDB" id="SJAG_01666"/>
<dbReference type="HOGENOM" id="CLU_636406_0_0_1"/>
<reference evidence="2 3" key="1">
    <citation type="journal article" date="2011" name="Science">
        <title>Comparative functional genomics of the fission yeasts.</title>
        <authorList>
            <person name="Rhind N."/>
            <person name="Chen Z."/>
            <person name="Yassour M."/>
            <person name="Thompson D.A."/>
            <person name="Haas B.J."/>
            <person name="Habib N."/>
            <person name="Wapinski I."/>
            <person name="Roy S."/>
            <person name="Lin M.F."/>
            <person name="Heiman D.I."/>
            <person name="Young S.K."/>
            <person name="Furuya K."/>
            <person name="Guo Y."/>
            <person name="Pidoux A."/>
            <person name="Chen H.M."/>
            <person name="Robbertse B."/>
            <person name="Goldberg J.M."/>
            <person name="Aoki K."/>
            <person name="Bayne E.H."/>
            <person name="Berlin A.M."/>
            <person name="Desjardins C.A."/>
            <person name="Dobbs E."/>
            <person name="Dukaj L."/>
            <person name="Fan L."/>
            <person name="FitzGerald M.G."/>
            <person name="French C."/>
            <person name="Gujja S."/>
            <person name="Hansen K."/>
            <person name="Keifenheim D."/>
            <person name="Levin J.Z."/>
            <person name="Mosher R.A."/>
            <person name="Mueller C.A."/>
            <person name="Pfiffner J."/>
            <person name="Priest M."/>
            <person name="Russ C."/>
            <person name="Smialowska A."/>
            <person name="Swoboda P."/>
            <person name="Sykes S.M."/>
            <person name="Vaughn M."/>
            <person name="Vengrova S."/>
            <person name="Yoder R."/>
            <person name="Zeng Q."/>
            <person name="Allshire R."/>
            <person name="Baulcombe D."/>
            <person name="Birren B.W."/>
            <person name="Brown W."/>
            <person name="Ekwall K."/>
            <person name="Kellis M."/>
            <person name="Leatherwood J."/>
            <person name="Levin H."/>
            <person name="Margalit H."/>
            <person name="Martienssen R."/>
            <person name="Nieduszynski C.A."/>
            <person name="Spatafora J.W."/>
            <person name="Friedman N."/>
            <person name="Dalgaard J.Z."/>
            <person name="Baumann P."/>
            <person name="Niki H."/>
            <person name="Regev A."/>
            <person name="Nusbaum C."/>
        </authorList>
    </citation>
    <scope>NUCLEOTIDE SEQUENCE [LARGE SCALE GENOMIC DNA]</scope>
    <source>
        <strain evidence="3">yFS275 / FY16936</strain>
    </source>
</reference>
<feature type="region of interest" description="Disordered" evidence="1">
    <location>
        <begin position="1"/>
        <end position="21"/>
    </location>
</feature>
<dbReference type="eggNOG" id="ENOG502RZIA">
    <property type="taxonomic scope" value="Eukaryota"/>
</dbReference>
<accession>B6JYK5</accession>
<keyword evidence="3" id="KW-1185">Reference proteome</keyword>
<proteinExistence type="predicted"/>
<feature type="compositionally biased region" description="Low complexity" evidence="1">
    <location>
        <begin position="1"/>
        <end position="19"/>
    </location>
</feature>
<evidence type="ECO:0000313" key="3">
    <source>
        <dbReference type="Proteomes" id="UP000001744"/>
    </source>
</evidence>
<dbReference type="Gene3D" id="1.25.40.10">
    <property type="entry name" value="Tetratricopeptide repeat domain"/>
    <property type="match status" value="1"/>
</dbReference>
<dbReference type="OMA" id="RTRIWIS"/>
<organism evidence="2 3">
    <name type="scientific">Schizosaccharomyces japonicus (strain yFS275 / FY16936)</name>
    <name type="common">Fission yeast</name>
    <dbReference type="NCBI Taxonomy" id="402676"/>
    <lineage>
        <taxon>Eukaryota</taxon>
        <taxon>Fungi</taxon>
        <taxon>Dikarya</taxon>
        <taxon>Ascomycota</taxon>
        <taxon>Taphrinomycotina</taxon>
        <taxon>Schizosaccharomycetes</taxon>
        <taxon>Schizosaccharomycetales</taxon>
        <taxon>Schizosaccharomycetaceae</taxon>
        <taxon>Schizosaccharomyces</taxon>
    </lineage>
</organism>
<protein>
    <submittedName>
        <fullName evidence="2">Fungal protein</fullName>
    </submittedName>
</protein>
<dbReference type="SUPFAM" id="SSF48452">
    <property type="entry name" value="TPR-like"/>
    <property type="match status" value="1"/>
</dbReference>
<dbReference type="InterPro" id="IPR011990">
    <property type="entry name" value="TPR-like_helical_dom_sf"/>
</dbReference>
<evidence type="ECO:0000256" key="1">
    <source>
        <dbReference type="SAM" id="MobiDB-lite"/>
    </source>
</evidence>
<name>B6JYK5_SCHJY</name>
<dbReference type="AlphaFoldDB" id="B6JYK5"/>
<dbReference type="GeneID" id="7049834"/>
<dbReference type="STRING" id="402676.B6JYK5"/>
<dbReference type="Proteomes" id="UP000001744">
    <property type="component" value="Unassembled WGS sequence"/>
</dbReference>
<dbReference type="EMBL" id="KE651168">
    <property type="protein sequence ID" value="EEB06623.1"/>
    <property type="molecule type" value="Genomic_DNA"/>
</dbReference>